<dbReference type="GO" id="GO:0005739">
    <property type="term" value="C:mitochondrion"/>
    <property type="evidence" value="ECO:0007669"/>
    <property type="project" value="GOC"/>
</dbReference>
<organism evidence="1 2">
    <name type="scientific">Geospiza parvula</name>
    <name type="common">Small tree-finch</name>
    <name type="synonym">Camarhynchus parvulus</name>
    <dbReference type="NCBI Taxonomy" id="87175"/>
    <lineage>
        <taxon>Eukaryota</taxon>
        <taxon>Metazoa</taxon>
        <taxon>Chordata</taxon>
        <taxon>Craniata</taxon>
        <taxon>Vertebrata</taxon>
        <taxon>Euteleostomi</taxon>
        <taxon>Archelosauria</taxon>
        <taxon>Archosauria</taxon>
        <taxon>Dinosauria</taxon>
        <taxon>Saurischia</taxon>
        <taxon>Theropoda</taxon>
        <taxon>Coelurosauria</taxon>
        <taxon>Aves</taxon>
        <taxon>Neognathae</taxon>
        <taxon>Neoaves</taxon>
        <taxon>Telluraves</taxon>
        <taxon>Australaves</taxon>
        <taxon>Passeriformes</taxon>
        <taxon>Thraupidae</taxon>
        <taxon>Camarhynchus</taxon>
    </lineage>
</organism>
<dbReference type="GO" id="GO:0006122">
    <property type="term" value="P:mitochondrial electron transport, ubiquinol to cytochrome c"/>
    <property type="evidence" value="ECO:0007669"/>
    <property type="project" value="InterPro"/>
</dbReference>
<dbReference type="Pfam" id="PF08997">
    <property type="entry name" value="UCR_6-4kD"/>
    <property type="match status" value="1"/>
</dbReference>
<keyword evidence="2" id="KW-1185">Reference proteome</keyword>
<protein>
    <submittedName>
        <fullName evidence="1">Uncharacterized protein</fullName>
    </submittedName>
</protein>
<sequence length="54" mass="6172">MLSDPSGCCRPLQNCIPSLLSSTRTEYLGLAWSIYWKLILAYISCISNKFKRDD</sequence>
<dbReference type="InterPro" id="IPR015089">
    <property type="entry name" value="UQCR"/>
</dbReference>
<name>A0A8C3N262_GEOPR</name>
<reference evidence="1" key="1">
    <citation type="submission" date="2020-02" db="EMBL/GenBank/DDBJ databases">
        <authorList>
            <person name="Enbody D E."/>
            <person name="Pettersson E M."/>
        </authorList>
    </citation>
    <scope>NUCLEOTIDE SEQUENCE [LARGE SCALE GENOMIC DNA]</scope>
</reference>
<dbReference type="AlphaFoldDB" id="A0A8C3N262"/>
<evidence type="ECO:0000313" key="2">
    <source>
        <dbReference type="Proteomes" id="UP000694382"/>
    </source>
</evidence>
<proteinExistence type="predicted"/>
<reference evidence="1" key="3">
    <citation type="submission" date="2025-09" db="UniProtKB">
        <authorList>
            <consortium name="Ensembl"/>
        </authorList>
    </citation>
    <scope>IDENTIFICATION</scope>
</reference>
<evidence type="ECO:0000313" key="1">
    <source>
        <dbReference type="Ensembl" id="ENSCPVP00000014746.2"/>
    </source>
</evidence>
<dbReference type="Proteomes" id="UP000694382">
    <property type="component" value="Chromosome 1A"/>
</dbReference>
<dbReference type="Ensembl" id="ENSCPVT00000015404.2">
    <property type="protein sequence ID" value="ENSCPVP00000014746.2"/>
    <property type="gene ID" value="ENSCPVG00000010787.2"/>
</dbReference>
<accession>A0A8U8BYF3</accession>
<reference evidence="1" key="2">
    <citation type="submission" date="2025-08" db="UniProtKB">
        <authorList>
            <consortium name="Ensembl"/>
        </authorList>
    </citation>
    <scope>IDENTIFICATION</scope>
</reference>
<accession>A0A8C3N262</accession>
<dbReference type="Gene3D" id="1.20.5.220">
    <property type="match status" value="1"/>
</dbReference>